<organism evidence="3 4">
    <name type="scientific">Devosia algicola</name>
    <dbReference type="NCBI Taxonomy" id="3026418"/>
    <lineage>
        <taxon>Bacteria</taxon>
        <taxon>Pseudomonadati</taxon>
        <taxon>Pseudomonadota</taxon>
        <taxon>Alphaproteobacteria</taxon>
        <taxon>Hyphomicrobiales</taxon>
        <taxon>Devosiaceae</taxon>
        <taxon>Devosia</taxon>
    </lineage>
</organism>
<reference evidence="3 4" key="1">
    <citation type="submission" date="2023-02" db="EMBL/GenBank/DDBJ databases">
        <title>Devosia algicola sp. nov., isolated from the phycosphere of marine algae.</title>
        <authorList>
            <person name="Kim J.M."/>
            <person name="Lee J.K."/>
            <person name="Choi B.J."/>
            <person name="Bayburt H."/>
            <person name="Jeon C.O."/>
        </authorList>
    </citation>
    <scope>NUCLEOTIDE SEQUENCE [LARGE SCALE GENOMIC DNA]</scope>
    <source>
        <strain evidence="3 4">G20-9</strain>
    </source>
</reference>
<sequence length="435" mass="48000">MRICWSLPCPTILIWAMSLFRYFPETLHQRFPEHVKAHRLKREVIATVLANAIINRGGPAFVTELMAATSTGVGDIAIAYVATRDIYGLGELNGLVDALDSKVSGAAQLELYEKLRSLLQQEVLWFLRNSDLSLPLPEIIARHASGVATLRDLMPELISPSVTDAIETAVAKAEAQGVPASTARRIAELPVLSYASDVVLISERGGVSVGEAAHAFFGVFSIFELWSILDQGRSIKLDDRFDRMALDRALANLMRAQRDLTIDVLAAGKGSMADRLSLWRQSRAVGIERAAAAVAELRQGQLSVSRLSVAAGLLGDLARQSLSFIVVLSRLPIAGQSRQVQTHCSSDEEPFHVRRHHLTKLAPIAGPDDRTGRRRFDYCRSLRRNRQNIAHRADGRARRGDRPHQRAGRDSKAGSMSSQTIYSSSTYARMLPFRF</sequence>
<dbReference type="PANTHER" id="PTHR43403:SF1">
    <property type="entry name" value="NAD-SPECIFIC GLUTAMATE DEHYDROGENASE"/>
    <property type="match status" value="1"/>
</dbReference>
<dbReference type="Pfam" id="PF21074">
    <property type="entry name" value="GDH_C"/>
    <property type="match status" value="1"/>
</dbReference>
<evidence type="ECO:0000256" key="1">
    <source>
        <dbReference type="SAM" id="MobiDB-lite"/>
    </source>
</evidence>
<protein>
    <submittedName>
        <fullName evidence="3">NAD-glutamate dehydrogenase</fullName>
    </submittedName>
</protein>
<dbReference type="InterPro" id="IPR007780">
    <property type="entry name" value="NAD_Glu_DH_bac"/>
</dbReference>
<proteinExistence type="predicted"/>
<dbReference type="InterPro" id="IPR048381">
    <property type="entry name" value="GDH_C"/>
</dbReference>
<dbReference type="PANTHER" id="PTHR43403">
    <property type="entry name" value="NAD-SPECIFIC GLUTAMATE DEHYDROGENASE"/>
    <property type="match status" value="1"/>
</dbReference>
<name>A0ABY7YND2_9HYPH</name>
<evidence type="ECO:0000259" key="2">
    <source>
        <dbReference type="Pfam" id="PF21074"/>
    </source>
</evidence>
<feature type="domain" description="NAD-specific glutamate dehydrogenase C-terminal" evidence="2">
    <location>
        <begin position="17"/>
        <end position="314"/>
    </location>
</feature>
<feature type="region of interest" description="Disordered" evidence="1">
    <location>
        <begin position="387"/>
        <end position="420"/>
    </location>
</feature>
<dbReference type="Proteomes" id="UP001220530">
    <property type="component" value="Chromosome"/>
</dbReference>
<feature type="compositionally biased region" description="Basic and acidic residues" evidence="1">
    <location>
        <begin position="391"/>
        <end position="412"/>
    </location>
</feature>
<dbReference type="RefSeq" id="WP_282219230.1">
    <property type="nucleotide sequence ID" value="NZ_CP118246.1"/>
</dbReference>
<accession>A0ABY7YND2</accession>
<evidence type="ECO:0000313" key="4">
    <source>
        <dbReference type="Proteomes" id="UP001220530"/>
    </source>
</evidence>
<dbReference type="EMBL" id="CP118246">
    <property type="protein sequence ID" value="WDR02828.1"/>
    <property type="molecule type" value="Genomic_DNA"/>
</dbReference>
<keyword evidence="4" id="KW-1185">Reference proteome</keyword>
<gene>
    <name evidence="3" type="ORF">PSQ19_00925</name>
</gene>
<evidence type="ECO:0000313" key="3">
    <source>
        <dbReference type="EMBL" id="WDR02828.1"/>
    </source>
</evidence>